<dbReference type="GO" id="GO:0061799">
    <property type="term" value="F:cyclic pyranopterin monophosphate synthase activity"/>
    <property type="evidence" value="ECO:0007669"/>
    <property type="project" value="UniProtKB-UniRule"/>
</dbReference>
<proteinExistence type="inferred from homology"/>
<dbReference type="InterPro" id="IPR047594">
    <property type="entry name" value="MoaC_bact/euk"/>
</dbReference>
<dbReference type="Pfam" id="PF01967">
    <property type="entry name" value="MoaC"/>
    <property type="match status" value="1"/>
</dbReference>
<name>A0A9D2HJI4_9BACT</name>
<dbReference type="NCBIfam" id="TIGR00581">
    <property type="entry name" value="moaC"/>
    <property type="match status" value="1"/>
</dbReference>
<accession>A0A9D2HJI4</accession>
<evidence type="ECO:0000256" key="3">
    <source>
        <dbReference type="ARBA" id="ARBA00012575"/>
    </source>
</evidence>
<evidence type="ECO:0000259" key="8">
    <source>
        <dbReference type="Pfam" id="PF01967"/>
    </source>
</evidence>
<dbReference type="InterPro" id="IPR050105">
    <property type="entry name" value="MoCo_biosynth_MoaA/MoaC"/>
</dbReference>
<feature type="binding site" evidence="7">
    <location>
        <begin position="114"/>
        <end position="115"/>
    </location>
    <ligand>
        <name>substrate</name>
    </ligand>
</feature>
<dbReference type="PANTHER" id="PTHR22960:SF29">
    <property type="entry name" value="CYCLIC PYRANOPTERIN MONOPHOSPHATE SYNTHASE"/>
    <property type="match status" value="1"/>
</dbReference>
<keyword evidence="5 7" id="KW-0456">Lyase</keyword>
<dbReference type="Gene3D" id="3.30.70.640">
    <property type="entry name" value="Molybdopterin cofactor biosynthesis C (MoaC) domain"/>
    <property type="match status" value="1"/>
</dbReference>
<dbReference type="EC" id="4.6.1.17" evidence="3 7"/>
<dbReference type="GO" id="GO:0006777">
    <property type="term" value="P:Mo-molybdopterin cofactor biosynthetic process"/>
    <property type="evidence" value="ECO:0007669"/>
    <property type="project" value="UniProtKB-UniRule"/>
</dbReference>
<dbReference type="InterPro" id="IPR002820">
    <property type="entry name" value="Mopterin_CF_biosynth-C_dom"/>
</dbReference>
<protein>
    <recommendedName>
        <fullName evidence="3 7">Cyclic pyranopterin monophosphate synthase</fullName>
        <ecNumber evidence="3 7">4.6.1.17</ecNumber>
    </recommendedName>
    <alternativeName>
        <fullName evidence="7">Molybdenum cofactor biosynthesis protein C</fullName>
    </alternativeName>
</protein>
<evidence type="ECO:0000313" key="9">
    <source>
        <dbReference type="EMBL" id="HJA78111.1"/>
    </source>
</evidence>
<dbReference type="InterPro" id="IPR023045">
    <property type="entry name" value="MoaC"/>
</dbReference>
<dbReference type="SUPFAM" id="SSF55040">
    <property type="entry name" value="Molybdenum cofactor biosynthesis protein C, MoaC"/>
    <property type="match status" value="1"/>
</dbReference>
<reference evidence="9" key="2">
    <citation type="submission" date="2021-04" db="EMBL/GenBank/DDBJ databases">
        <authorList>
            <person name="Gilroy R."/>
        </authorList>
    </citation>
    <scope>NUCLEOTIDE SEQUENCE</scope>
    <source>
        <strain evidence="9">5032</strain>
    </source>
</reference>
<keyword evidence="4 7" id="KW-0501">Molybdenum cofactor biosynthesis</keyword>
<organism evidence="9 10">
    <name type="scientific">Candidatus Desulfovibrio intestinavium</name>
    <dbReference type="NCBI Taxonomy" id="2838534"/>
    <lineage>
        <taxon>Bacteria</taxon>
        <taxon>Pseudomonadati</taxon>
        <taxon>Thermodesulfobacteriota</taxon>
        <taxon>Desulfovibrionia</taxon>
        <taxon>Desulfovibrionales</taxon>
        <taxon>Desulfovibrionaceae</taxon>
        <taxon>Desulfovibrio</taxon>
    </lineage>
</organism>
<gene>
    <name evidence="7 9" type="primary">moaC</name>
    <name evidence="9" type="ORF">H9784_00865</name>
</gene>
<dbReference type="PANTHER" id="PTHR22960">
    <property type="entry name" value="MOLYBDOPTERIN COFACTOR SYNTHESIS PROTEIN A"/>
    <property type="match status" value="1"/>
</dbReference>
<dbReference type="EMBL" id="DWZD01000007">
    <property type="protein sequence ID" value="HJA78111.1"/>
    <property type="molecule type" value="Genomic_DNA"/>
</dbReference>
<evidence type="ECO:0000256" key="2">
    <source>
        <dbReference type="ARBA" id="ARBA00005046"/>
    </source>
</evidence>
<feature type="domain" description="Molybdopterin cofactor biosynthesis C (MoaC)" evidence="8">
    <location>
        <begin position="16"/>
        <end position="151"/>
    </location>
</feature>
<evidence type="ECO:0000313" key="10">
    <source>
        <dbReference type="Proteomes" id="UP000823821"/>
    </source>
</evidence>
<comment type="catalytic activity">
    <reaction evidence="1 7">
        <text>(8S)-3',8-cyclo-7,8-dihydroguanosine 5'-triphosphate = cyclic pyranopterin phosphate + diphosphate</text>
        <dbReference type="Rhea" id="RHEA:49580"/>
        <dbReference type="ChEBI" id="CHEBI:33019"/>
        <dbReference type="ChEBI" id="CHEBI:59648"/>
        <dbReference type="ChEBI" id="CHEBI:131766"/>
        <dbReference type="EC" id="4.6.1.17"/>
    </reaction>
</comment>
<dbReference type="AlphaFoldDB" id="A0A9D2HJI4"/>
<dbReference type="InterPro" id="IPR036522">
    <property type="entry name" value="MoaC_sf"/>
</dbReference>
<evidence type="ECO:0000256" key="4">
    <source>
        <dbReference type="ARBA" id="ARBA00023150"/>
    </source>
</evidence>
<comment type="function">
    <text evidence="6 7">Catalyzes the conversion of (8S)-3',8-cyclo-7,8-dihydroguanosine 5'-triphosphate to cyclic pyranopterin monophosphate (cPMP).</text>
</comment>
<evidence type="ECO:0000256" key="1">
    <source>
        <dbReference type="ARBA" id="ARBA00001637"/>
    </source>
</evidence>
<comment type="caution">
    <text evidence="9">The sequence shown here is derived from an EMBL/GenBank/DDBJ whole genome shotgun (WGS) entry which is preliminary data.</text>
</comment>
<reference evidence="9" key="1">
    <citation type="journal article" date="2021" name="PeerJ">
        <title>Extensive microbial diversity within the chicken gut microbiome revealed by metagenomics and culture.</title>
        <authorList>
            <person name="Gilroy R."/>
            <person name="Ravi A."/>
            <person name="Getino M."/>
            <person name="Pursley I."/>
            <person name="Horton D.L."/>
            <person name="Alikhan N.F."/>
            <person name="Baker D."/>
            <person name="Gharbi K."/>
            <person name="Hall N."/>
            <person name="Watson M."/>
            <person name="Adriaenssens E.M."/>
            <person name="Foster-Nyarko E."/>
            <person name="Jarju S."/>
            <person name="Secka A."/>
            <person name="Antonio M."/>
            <person name="Oren A."/>
            <person name="Chaudhuri R.R."/>
            <person name="La Ragione R."/>
            <person name="Hildebrand F."/>
            <person name="Pallen M.J."/>
        </authorList>
    </citation>
    <scope>NUCLEOTIDE SEQUENCE</scope>
    <source>
        <strain evidence="9">5032</strain>
    </source>
</reference>
<dbReference type="NCBIfam" id="NF006870">
    <property type="entry name" value="PRK09364.1"/>
    <property type="match status" value="1"/>
</dbReference>
<comment type="similarity">
    <text evidence="7">Belongs to the MoaC family.</text>
</comment>
<evidence type="ECO:0000256" key="7">
    <source>
        <dbReference type="HAMAP-Rule" id="MF_01224"/>
    </source>
</evidence>
<comment type="pathway">
    <text evidence="2 7">Cofactor biosynthesis; molybdopterin biosynthesis.</text>
</comment>
<sequence length="172" mass="18285">MDNAFSHLDSRGNVCMVDVGHKPATRRVAVAEALVRLSPSTLDLLRRAALPKGDVLTCAKIGGIMAAKRTAELIPMCHPLGLSFADVRFEIDAGASTIRILSEARTDGPTGVEMEAIVAAQMAAATIYDMCKAVQRDIVIERVRLLLKDGGKSGRFEAPDACLPADLRGAEA</sequence>
<feature type="binding site" evidence="7">
    <location>
        <begin position="76"/>
        <end position="78"/>
    </location>
    <ligand>
        <name>substrate</name>
    </ligand>
</feature>
<comment type="subunit">
    <text evidence="7">Homohexamer; trimer of dimers.</text>
</comment>
<evidence type="ECO:0000256" key="6">
    <source>
        <dbReference type="ARBA" id="ARBA00055087"/>
    </source>
</evidence>
<feature type="active site" evidence="7">
    <location>
        <position position="129"/>
    </location>
</feature>
<dbReference type="HAMAP" id="MF_01224_B">
    <property type="entry name" value="MoaC_B"/>
    <property type="match status" value="1"/>
</dbReference>
<evidence type="ECO:0000256" key="5">
    <source>
        <dbReference type="ARBA" id="ARBA00023239"/>
    </source>
</evidence>
<dbReference type="CDD" id="cd01420">
    <property type="entry name" value="MoaC_PE"/>
    <property type="match status" value="1"/>
</dbReference>
<dbReference type="Proteomes" id="UP000823821">
    <property type="component" value="Unassembled WGS sequence"/>
</dbReference>